<keyword evidence="1" id="KW-0732">Signal</keyword>
<evidence type="ECO:0000256" key="1">
    <source>
        <dbReference type="SAM" id="SignalP"/>
    </source>
</evidence>
<evidence type="ECO:0000313" key="2">
    <source>
        <dbReference type="EMBL" id="CAD9827544.1"/>
    </source>
</evidence>
<dbReference type="EMBL" id="HBHQ01028574">
    <property type="protein sequence ID" value="CAD9827544.1"/>
    <property type="molecule type" value="Transcribed_RNA"/>
</dbReference>
<gene>
    <name evidence="2" type="ORF">ASEP1449_LOCUS19378</name>
</gene>
<sequence>MNSYIIFTILAFAQVTNGFMQLSLGSSTKKSSSIMRQQIRSQDSADGRVENKDEIKCAFFRAINPRTKTYKEFREDLDKGGLDPELTDVFGWPMVFIQQGPVKSLLFGAGLDTLDLDGWVEGVMSHKDLMWPYRAEVAELLKAKEDKNGQISAMDIWEAKKFTSTKHNIGTVTFASFNEIPLIFLRNGGDVTSGKVNLEPVLQFLDGNDPGTLGRITKDGLAKVTAMLPDPKPTPLSCPDKPQLIVWILATVASISSTAIKKLFAKAA</sequence>
<feature type="chain" id="PRO_5030816516" description="Thioredoxin-like fold domain-containing protein" evidence="1">
    <location>
        <begin position="19"/>
        <end position="268"/>
    </location>
</feature>
<evidence type="ECO:0008006" key="3">
    <source>
        <dbReference type="Google" id="ProtNLM"/>
    </source>
</evidence>
<protein>
    <recommendedName>
        <fullName evidence="3">Thioredoxin-like fold domain-containing protein</fullName>
    </recommendedName>
</protein>
<proteinExistence type="predicted"/>
<reference evidence="2" key="1">
    <citation type="submission" date="2021-01" db="EMBL/GenBank/DDBJ databases">
        <authorList>
            <person name="Corre E."/>
            <person name="Pelletier E."/>
            <person name="Niang G."/>
            <person name="Scheremetjew M."/>
            <person name="Finn R."/>
            <person name="Kale V."/>
            <person name="Holt S."/>
            <person name="Cochrane G."/>
            <person name="Meng A."/>
            <person name="Brown T."/>
            <person name="Cohen L."/>
        </authorList>
    </citation>
    <scope>NUCLEOTIDE SEQUENCE</scope>
    <source>
        <strain evidence="2">CCMP2084</strain>
    </source>
</reference>
<name>A0A7S2UQX8_9STRA</name>
<dbReference type="AlphaFoldDB" id="A0A7S2UQX8"/>
<accession>A0A7S2UQX8</accession>
<feature type="signal peptide" evidence="1">
    <location>
        <begin position="1"/>
        <end position="18"/>
    </location>
</feature>
<organism evidence="2">
    <name type="scientific">Attheya septentrionalis</name>
    <dbReference type="NCBI Taxonomy" id="420275"/>
    <lineage>
        <taxon>Eukaryota</taxon>
        <taxon>Sar</taxon>
        <taxon>Stramenopiles</taxon>
        <taxon>Ochrophyta</taxon>
        <taxon>Bacillariophyta</taxon>
        <taxon>Coscinodiscophyceae</taxon>
        <taxon>Chaetocerotophycidae</taxon>
        <taxon>Chaetocerotales</taxon>
        <taxon>Attheyaceae</taxon>
        <taxon>Attheya</taxon>
    </lineage>
</organism>